<dbReference type="Pfam" id="PF00072">
    <property type="entry name" value="Response_reg"/>
    <property type="match status" value="1"/>
</dbReference>
<dbReference type="Pfam" id="PF02518">
    <property type="entry name" value="HATPase_c"/>
    <property type="match status" value="1"/>
</dbReference>
<dbReference type="PROSITE" id="PS50109">
    <property type="entry name" value="HIS_KIN"/>
    <property type="match status" value="1"/>
</dbReference>
<dbReference type="EMBL" id="CP001045">
    <property type="protein sequence ID" value="ACC75764.1"/>
    <property type="molecule type" value="Genomic_DNA"/>
</dbReference>
<evidence type="ECO:0000313" key="13">
    <source>
        <dbReference type="Proteomes" id="UP000001192"/>
    </source>
</evidence>
<dbReference type="CDD" id="cd12914">
    <property type="entry name" value="PDC1_DGC_like"/>
    <property type="match status" value="1"/>
</dbReference>
<sequence>MSEPIKPIGVDSVYLAASGPALPSRNFARTRRVLLFMLVVTMIVPIGVLAGYGYYNYKLRYDDAVESSERISRVGEEQALKVMDLNAELVSRVEELLGDMTDAQIAENEAALHQRLNRIAGAFPQVAAISAFGASGSLLVSSRFSPAPAVNIRNRDDFLNARQYQPESYVSLPMQASVSKARVFNVANARIAADGRFLGVVSVALRRDYFSSFYQKLIDARAATFIGLYRSDGSLLTSFPGDSPGATPQEANLFAQAFSRNESIGHLVSTAFADGKKRVVTYRRVDNYGLYVAVGFQVAQLYAIWLHHFLLICLLTGLPCLIIWLLIGFSLKQLSTEESAWEQWRDEAGRRLDAEESARHLQRASALGNLVASVAHDFNNYLMVVKSNVAVAKAKGHDDTPNEIIAIERATGTVEGLVRTLMGSARKQPLKLTTVDLAHFLPGMLQVVQATVGDSVSASIDVAPEIWPVRGDTAELELAIVNLALNARDAIHRGGKFAIRAQNIEVASHVVGVPAGDYVLLSVSDDGEGMSSEVASKAFEPLFTTKGGTSHPGLGLVQVLAVCEMSGGTAKLTSEPGVGTTVRLYLPRSNVRVAAVPVSVPHDDEPTAASPEPENHHVLLIEDNDEVAASLSAVLQLMGHDVTHLSSADDALIALQEGQAFRLVLSDVQMPGKMSGIDLAEWLQTHRPEQRLALMTGYADELDRARHTGVPIFSKPFDAEDLEPLISA</sequence>
<protein>
    <recommendedName>
        <fullName evidence="2">histidine kinase</fullName>
        <ecNumber evidence="2">2.7.13.3</ecNumber>
    </recommendedName>
</protein>
<dbReference type="Proteomes" id="UP000001192">
    <property type="component" value="Plasmid pBPHY01"/>
</dbReference>
<geneLocation type="plasmid" evidence="12 13">
    <name>pBPHY01</name>
</geneLocation>
<keyword evidence="6" id="KW-0067">ATP-binding</keyword>
<evidence type="ECO:0000256" key="5">
    <source>
        <dbReference type="ARBA" id="ARBA00022777"/>
    </source>
</evidence>
<keyword evidence="9" id="KW-1133">Transmembrane helix</keyword>
<evidence type="ECO:0000259" key="11">
    <source>
        <dbReference type="PROSITE" id="PS50110"/>
    </source>
</evidence>
<name>B2JT61_PARP8</name>
<dbReference type="InterPro" id="IPR011006">
    <property type="entry name" value="CheY-like_superfamily"/>
</dbReference>
<dbReference type="AlphaFoldDB" id="B2JT61"/>
<dbReference type="OrthoDB" id="5389366at2"/>
<evidence type="ECO:0000259" key="10">
    <source>
        <dbReference type="PROSITE" id="PS50109"/>
    </source>
</evidence>
<dbReference type="InterPro" id="IPR036890">
    <property type="entry name" value="HATPase_C_sf"/>
</dbReference>
<evidence type="ECO:0000256" key="8">
    <source>
        <dbReference type="PROSITE-ProRule" id="PRU00169"/>
    </source>
</evidence>
<dbReference type="GO" id="GO:0000160">
    <property type="term" value="P:phosphorelay signal transduction system"/>
    <property type="evidence" value="ECO:0007669"/>
    <property type="project" value="UniProtKB-KW"/>
</dbReference>
<dbReference type="InterPro" id="IPR004358">
    <property type="entry name" value="Sig_transdc_His_kin-like_C"/>
</dbReference>
<comment type="catalytic activity">
    <reaction evidence="1">
        <text>ATP + protein L-histidine = ADP + protein N-phospho-L-histidine.</text>
        <dbReference type="EC" id="2.7.13.3"/>
    </reaction>
</comment>
<keyword evidence="12" id="KW-0614">Plasmid</keyword>
<reference evidence="13" key="1">
    <citation type="journal article" date="2014" name="Stand. Genomic Sci.">
        <title>Complete genome sequence of Burkholderia phymatum STM815(T), a broad host range and efficient nitrogen-fixing symbiont of Mimosa species.</title>
        <authorList>
            <person name="Moulin L."/>
            <person name="Klonowska A."/>
            <person name="Caroline B."/>
            <person name="Booth K."/>
            <person name="Vriezen J.A."/>
            <person name="Melkonian R."/>
            <person name="James E.K."/>
            <person name="Young J.P."/>
            <person name="Bena G."/>
            <person name="Hauser L."/>
            <person name="Land M."/>
            <person name="Kyrpides N."/>
            <person name="Bruce D."/>
            <person name="Chain P."/>
            <person name="Copeland A."/>
            <person name="Pitluck S."/>
            <person name="Woyke T."/>
            <person name="Lizotte-Waniewski M."/>
            <person name="Bristow J."/>
            <person name="Riley M."/>
        </authorList>
    </citation>
    <scope>NUCLEOTIDE SEQUENCE [LARGE SCALE GENOMIC DNA]</scope>
    <source>
        <strain evidence="13">DSM 17167 / CIP 108236 / LMG 21445 / STM815</strain>
        <plasmid evidence="13">Plasmid pBPHY01</plasmid>
    </source>
</reference>
<dbReference type="GO" id="GO:0005524">
    <property type="term" value="F:ATP binding"/>
    <property type="evidence" value="ECO:0007669"/>
    <property type="project" value="UniProtKB-KW"/>
</dbReference>
<accession>B2JT61</accession>
<feature type="domain" description="Response regulatory" evidence="11">
    <location>
        <begin position="617"/>
        <end position="728"/>
    </location>
</feature>
<dbReference type="CDD" id="cd12915">
    <property type="entry name" value="PDC2_DGC_like"/>
    <property type="match status" value="1"/>
</dbReference>
<dbReference type="Gene3D" id="3.40.50.2300">
    <property type="match status" value="1"/>
</dbReference>
<dbReference type="Gene3D" id="3.30.450.20">
    <property type="entry name" value="PAS domain"/>
    <property type="match status" value="2"/>
</dbReference>
<keyword evidence="9" id="KW-0812">Transmembrane</keyword>
<keyword evidence="7" id="KW-0902">Two-component regulatory system</keyword>
<proteinExistence type="predicted"/>
<dbReference type="SMART" id="SM00387">
    <property type="entry name" value="HATPase_c"/>
    <property type="match status" value="1"/>
</dbReference>
<feature type="modified residue" description="4-aspartylphosphate" evidence="8">
    <location>
        <position position="667"/>
    </location>
</feature>
<dbReference type="PANTHER" id="PTHR43065">
    <property type="entry name" value="SENSOR HISTIDINE KINASE"/>
    <property type="match status" value="1"/>
</dbReference>
<evidence type="ECO:0000256" key="2">
    <source>
        <dbReference type="ARBA" id="ARBA00012438"/>
    </source>
</evidence>
<dbReference type="InterPro" id="IPR003594">
    <property type="entry name" value="HATPase_dom"/>
</dbReference>
<dbReference type="InterPro" id="IPR001789">
    <property type="entry name" value="Sig_transdc_resp-reg_receiver"/>
</dbReference>
<feature type="transmembrane region" description="Helical" evidence="9">
    <location>
        <begin position="309"/>
        <end position="331"/>
    </location>
</feature>
<organism evidence="12 13">
    <name type="scientific">Paraburkholderia phymatum (strain DSM 17167 / CIP 108236 / LMG 21445 / STM815)</name>
    <name type="common">Burkholderia phymatum</name>
    <dbReference type="NCBI Taxonomy" id="391038"/>
    <lineage>
        <taxon>Bacteria</taxon>
        <taxon>Pseudomonadati</taxon>
        <taxon>Pseudomonadota</taxon>
        <taxon>Betaproteobacteria</taxon>
        <taxon>Burkholderiales</taxon>
        <taxon>Burkholderiaceae</taxon>
        <taxon>Paraburkholderia</taxon>
    </lineage>
</organism>
<dbReference type="PROSITE" id="PS50110">
    <property type="entry name" value="RESPONSE_REGULATORY"/>
    <property type="match status" value="1"/>
</dbReference>
<evidence type="ECO:0000256" key="7">
    <source>
        <dbReference type="ARBA" id="ARBA00023012"/>
    </source>
</evidence>
<evidence type="ECO:0000256" key="4">
    <source>
        <dbReference type="ARBA" id="ARBA00022741"/>
    </source>
</evidence>
<dbReference type="InterPro" id="IPR054327">
    <property type="entry name" value="His-kinase-like_sensor"/>
</dbReference>
<keyword evidence="3" id="KW-0808">Transferase</keyword>
<evidence type="ECO:0000256" key="9">
    <source>
        <dbReference type="SAM" id="Phobius"/>
    </source>
</evidence>
<gene>
    <name evidence="12" type="ordered locus">Bphy_6741</name>
</gene>
<keyword evidence="13" id="KW-1185">Reference proteome</keyword>
<feature type="domain" description="Histidine kinase" evidence="10">
    <location>
        <begin position="373"/>
        <end position="590"/>
    </location>
</feature>
<dbReference type="GO" id="GO:0004673">
    <property type="term" value="F:protein histidine kinase activity"/>
    <property type="evidence" value="ECO:0007669"/>
    <property type="project" value="UniProtKB-EC"/>
</dbReference>
<dbReference type="EC" id="2.7.13.3" evidence="2"/>
<dbReference type="SMART" id="SM00448">
    <property type="entry name" value="REC"/>
    <property type="match status" value="1"/>
</dbReference>
<evidence type="ECO:0000256" key="1">
    <source>
        <dbReference type="ARBA" id="ARBA00000085"/>
    </source>
</evidence>
<dbReference type="KEGG" id="bph:Bphy_6741"/>
<evidence type="ECO:0000313" key="12">
    <source>
        <dbReference type="EMBL" id="ACC75764.1"/>
    </source>
</evidence>
<feature type="transmembrane region" description="Helical" evidence="9">
    <location>
        <begin position="33"/>
        <end position="55"/>
    </location>
</feature>
<dbReference type="PANTHER" id="PTHR43065:SF46">
    <property type="entry name" value="C4-DICARBOXYLATE TRANSPORT SENSOR PROTEIN DCTB"/>
    <property type="match status" value="1"/>
</dbReference>
<evidence type="ECO:0000256" key="6">
    <source>
        <dbReference type="ARBA" id="ARBA00022840"/>
    </source>
</evidence>
<keyword evidence="4" id="KW-0547">Nucleotide-binding</keyword>
<dbReference type="Pfam" id="PF22588">
    <property type="entry name" value="dCache_1_like"/>
    <property type="match status" value="1"/>
</dbReference>
<dbReference type="HOGENOM" id="CLU_000445_114_21_4"/>
<dbReference type="PRINTS" id="PR00344">
    <property type="entry name" value="BCTRLSENSOR"/>
</dbReference>
<dbReference type="SUPFAM" id="SSF55874">
    <property type="entry name" value="ATPase domain of HSP90 chaperone/DNA topoisomerase II/histidine kinase"/>
    <property type="match status" value="1"/>
</dbReference>
<keyword evidence="9" id="KW-0472">Membrane</keyword>
<dbReference type="Gene3D" id="1.10.287.130">
    <property type="match status" value="1"/>
</dbReference>
<dbReference type="SUPFAM" id="SSF52172">
    <property type="entry name" value="CheY-like"/>
    <property type="match status" value="1"/>
</dbReference>
<keyword evidence="5 12" id="KW-0418">Kinase</keyword>
<dbReference type="InterPro" id="IPR005467">
    <property type="entry name" value="His_kinase_dom"/>
</dbReference>
<keyword evidence="8" id="KW-0597">Phosphoprotein</keyword>
<evidence type="ECO:0000256" key="3">
    <source>
        <dbReference type="ARBA" id="ARBA00022679"/>
    </source>
</evidence>
<dbReference type="Gene3D" id="3.30.565.10">
    <property type="entry name" value="Histidine kinase-like ATPase, C-terminal domain"/>
    <property type="match status" value="1"/>
</dbReference>